<accession>A0A516KRC3</accession>
<dbReference type="GeneID" id="64470520"/>
<keyword evidence="2" id="KW-1185">Reference proteome</keyword>
<evidence type="ECO:0000313" key="1">
    <source>
        <dbReference type="EMBL" id="QDP44242.1"/>
    </source>
</evidence>
<dbReference type="RefSeq" id="YP_010054603.1">
    <property type="nucleotide sequence ID" value="NC_054655.1"/>
</dbReference>
<organism evidence="1 2">
    <name type="scientific">Streptomyces phage Celia</name>
    <dbReference type="NCBI Taxonomy" id="2590946"/>
    <lineage>
        <taxon>Viruses</taxon>
        <taxon>Duplodnaviria</taxon>
        <taxon>Heunggongvirae</taxon>
        <taxon>Uroviricota</taxon>
        <taxon>Caudoviricetes</taxon>
        <taxon>Arquatrovirinae</taxon>
        <taxon>Celiavirus</taxon>
        <taxon>Celiavirus celia</taxon>
    </lineage>
</organism>
<protein>
    <submittedName>
        <fullName evidence="1">Uncharacterized protein</fullName>
    </submittedName>
</protein>
<proteinExistence type="predicted"/>
<dbReference type="Pfam" id="PF23852">
    <property type="entry name" value="DUF7215"/>
    <property type="match status" value="1"/>
</dbReference>
<reference evidence="1 2" key="1">
    <citation type="submission" date="2019-06" db="EMBL/GenBank/DDBJ databases">
        <authorList>
            <person name="Lopez J."/>
            <person name="Ball K.N."/>
            <person name="Bhuiyan S."/>
            <person name="Nayek S."/>
            <person name="Sivoravong A."/>
            <person name="Hughes L.E."/>
            <person name="Garlena R.A."/>
            <person name="Russell D.A."/>
            <person name="Pope W.H."/>
            <person name="Jacobs-Sera D."/>
            <person name="Hatfull G.F."/>
        </authorList>
    </citation>
    <scope>NUCLEOTIDE SEQUENCE [LARGE SCALE GENOMIC DNA]</scope>
</reference>
<dbReference type="Proteomes" id="UP000317273">
    <property type="component" value="Segment"/>
</dbReference>
<sequence>MMANTLPLQVNVKVDVGPWVEAWGRAFSFVDYWLDPESDYDMVLAVERAYGVTHE</sequence>
<gene>
    <name evidence="1" type="primary">39</name>
    <name evidence="1" type="ORF">SEA_CELIA_39</name>
</gene>
<dbReference type="EMBL" id="MN062705">
    <property type="protein sequence ID" value="QDP44242.1"/>
    <property type="molecule type" value="Genomic_DNA"/>
</dbReference>
<dbReference type="InterPro" id="IPR055639">
    <property type="entry name" value="DUF7215"/>
</dbReference>
<name>A0A516KRC3_9CAUD</name>
<dbReference type="KEGG" id="vg:64470520"/>
<evidence type="ECO:0000313" key="2">
    <source>
        <dbReference type="Proteomes" id="UP000317273"/>
    </source>
</evidence>